<evidence type="ECO:0000313" key="2">
    <source>
        <dbReference type="EMBL" id="MBV7272877.1"/>
    </source>
</evidence>
<dbReference type="PROSITE" id="PS50887">
    <property type="entry name" value="GGDEF"/>
    <property type="match status" value="1"/>
</dbReference>
<evidence type="ECO:0000313" key="3">
    <source>
        <dbReference type="Proteomes" id="UP000694308"/>
    </source>
</evidence>
<dbReference type="NCBIfam" id="TIGR00254">
    <property type="entry name" value="GGDEF"/>
    <property type="match status" value="1"/>
</dbReference>
<evidence type="ECO:0000259" key="1">
    <source>
        <dbReference type="PROSITE" id="PS50887"/>
    </source>
</evidence>
<dbReference type="GO" id="GO:1902201">
    <property type="term" value="P:negative regulation of bacterial-type flagellum-dependent cell motility"/>
    <property type="evidence" value="ECO:0007669"/>
    <property type="project" value="TreeGrafter"/>
</dbReference>
<protein>
    <submittedName>
        <fullName evidence="2">Diguanylate cyclase</fullName>
    </submittedName>
</protein>
<dbReference type="Proteomes" id="UP000694308">
    <property type="component" value="Unassembled WGS sequence"/>
</dbReference>
<dbReference type="PANTHER" id="PTHR45138">
    <property type="entry name" value="REGULATORY COMPONENTS OF SENSORY TRANSDUCTION SYSTEM"/>
    <property type="match status" value="1"/>
</dbReference>
<sequence>MISKTDSLTGLYNRRYIIERLENELINYKKTKKKFSLIIADIDYFKKVNDSF</sequence>
<dbReference type="AlphaFoldDB" id="A0A949TP79"/>
<dbReference type="Pfam" id="PF00990">
    <property type="entry name" value="GGDEF"/>
    <property type="match status" value="1"/>
</dbReference>
<keyword evidence="3" id="KW-1185">Reference proteome</keyword>
<name>A0A949TP79_9CLOT</name>
<accession>A0A949TP79</accession>
<dbReference type="InterPro" id="IPR050469">
    <property type="entry name" value="Diguanylate_Cyclase"/>
</dbReference>
<comment type="caution">
    <text evidence="2">The sequence shown here is derived from an EMBL/GenBank/DDBJ whole genome shotgun (WGS) entry which is preliminary data.</text>
</comment>
<dbReference type="EMBL" id="JAEEGC010000034">
    <property type="protein sequence ID" value="MBV7272877.1"/>
    <property type="molecule type" value="Genomic_DNA"/>
</dbReference>
<organism evidence="2 3">
    <name type="scientific">Clostridium thailandense</name>
    <dbReference type="NCBI Taxonomy" id="2794346"/>
    <lineage>
        <taxon>Bacteria</taxon>
        <taxon>Bacillati</taxon>
        <taxon>Bacillota</taxon>
        <taxon>Clostridia</taxon>
        <taxon>Eubacteriales</taxon>
        <taxon>Clostridiaceae</taxon>
        <taxon>Clostridium</taxon>
    </lineage>
</organism>
<dbReference type="GO" id="GO:0052621">
    <property type="term" value="F:diguanylate cyclase activity"/>
    <property type="evidence" value="ECO:0007669"/>
    <property type="project" value="TreeGrafter"/>
</dbReference>
<dbReference type="GO" id="GO:0005886">
    <property type="term" value="C:plasma membrane"/>
    <property type="evidence" value="ECO:0007669"/>
    <property type="project" value="TreeGrafter"/>
</dbReference>
<feature type="domain" description="GGDEF" evidence="1">
    <location>
        <begin position="33"/>
        <end position="52"/>
    </location>
</feature>
<dbReference type="GO" id="GO:0043709">
    <property type="term" value="P:cell adhesion involved in single-species biofilm formation"/>
    <property type="evidence" value="ECO:0007669"/>
    <property type="project" value="TreeGrafter"/>
</dbReference>
<dbReference type="PANTHER" id="PTHR45138:SF9">
    <property type="entry name" value="DIGUANYLATE CYCLASE DGCM-RELATED"/>
    <property type="match status" value="1"/>
</dbReference>
<reference evidence="2" key="1">
    <citation type="submission" date="2020-12" db="EMBL/GenBank/DDBJ databases">
        <title>Clostridium thailandense sp. nov., a novel acetogenic bacterium isolated from peat land soil in Thailand.</title>
        <authorList>
            <person name="Chaikitkaew S."/>
            <person name="Birkeland N.K."/>
        </authorList>
    </citation>
    <scope>NUCLEOTIDE SEQUENCE</scope>
    <source>
        <strain evidence="2">PL3</strain>
    </source>
</reference>
<dbReference type="InterPro" id="IPR000160">
    <property type="entry name" value="GGDEF_dom"/>
</dbReference>
<gene>
    <name evidence="2" type="ORF">I6U48_08125</name>
</gene>
<proteinExistence type="predicted"/>